<proteinExistence type="predicted"/>
<dbReference type="Gene3D" id="2.60.40.290">
    <property type="match status" value="1"/>
</dbReference>
<feature type="active site" description="Nucleophile" evidence="7">
    <location>
        <position position="567"/>
    </location>
</feature>
<dbReference type="InterPro" id="IPR027390">
    <property type="entry name" value="Endoglucanase_F_dom3"/>
</dbReference>
<dbReference type="InterPro" id="IPR013783">
    <property type="entry name" value="Ig-like_fold"/>
</dbReference>
<dbReference type="InterPro" id="IPR008928">
    <property type="entry name" value="6-hairpin_glycosidase_sf"/>
</dbReference>
<feature type="signal peptide" evidence="8">
    <location>
        <begin position="1"/>
        <end position="37"/>
    </location>
</feature>
<accession>A0A2P8I232</accession>
<keyword evidence="3" id="KW-0136">Cellulose degradation</keyword>
<dbReference type="Pfam" id="PF00553">
    <property type="entry name" value="CBM_2"/>
    <property type="match status" value="1"/>
</dbReference>
<evidence type="ECO:0000256" key="7">
    <source>
        <dbReference type="PIRSR" id="PIRSR600556-1"/>
    </source>
</evidence>
<dbReference type="Gene3D" id="1.50.10.10">
    <property type="match status" value="1"/>
</dbReference>
<feature type="chain" id="PRO_5015170844" evidence="8">
    <location>
        <begin position="38"/>
        <end position="979"/>
    </location>
</feature>
<keyword evidence="6" id="KW-0624">Polysaccharide degradation</keyword>
<dbReference type="GO" id="GO:0008810">
    <property type="term" value="F:cellulase activity"/>
    <property type="evidence" value="ECO:0007669"/>
    <property type="project" value="InterPro"/>
</dbReference>
<evidence type="ECO:0000256" key="2">
    <source>
        <dbReference type="ARBA" id="ARBA00022801"/>
    </source>
</evidence>
<evidence type="ECO:0000256" key="5">
    <source>
        <dbReference type="ARBA" id="ARBA00023295"/>
    </source>
</evidence>
<dbReference type="Gene3D" id="2.60.40.10">
    <property type="entry name" value="Immunoglobulins"/>
    <property type="match status" value="1"/>
</dbReference>
<dbReference type="OrthoDB" id="33861at2"/>
<feature type="active site" description="Proton donor" evidence="7">
    <location>
        <position position="394"/>
    </location>
</feature>
<dbReference type="InterPro" id="IPR012341">
    <property type="entry name" value="6hp_glycosidase-like_sf"/>
</dbReference>
<organism evidence="10 11">
    <name type="scientific">Saccharothrix carnea</name>
    <dbReference type="NCBI Taxonomy" id="1280637"/>
    <lineage>
        <taxon>Bacteria</taxon>
        <taxon>Bacillati</taxon>
        <taxon>Actinomycetota</taxon>
        <taxon>Actinomycetes</taxon>
        <taxon>Pseudonocardiales</taxon>
        <taxon>Pseudonocardiaceae</taxon>
        <taxon>Saccharothrix</taxon>
    </lineage>
</organism>
<dbReference type="PRINTS" id="PR00844">
    <property type="entry name" value="GLHYDRLASE48"/>
</dbReference>
<evidence type="ECO:0000256" key="1">
    <source>
        <dbReference type="ARBA" id="ARBA00022729"/>
    </source>
</evidence>
<dbReference type="Pfam" id="PF17957">
    <property type="entry name" value="Big_7"/>
    <property type="match status" value="1"/>
</dbReference>
<name>A0A2P8I232_SACCR</name>
<reference evidence="10 11" key="1">
    <citation type="submission" date="2018-03" db="EMBL/GenBank/DDBJ databases">
        <title>Genomic Encyclopedia of Type Strains, Phase III (KMG-III): the genomes of soil and plant-associated and newly described type strains.</title>
        <authorList>
            <person name="Whitman W."/>
        </authorList>
    </citation>
    <scope>NUCLEOTIDE SEQUENCE [LARGE SCALE GENOMIC DNA]</scope>
    <source>
        <strain evidence="10 11">CGMCC 4.7097</strain>
    </source>
</reference>
<dbReference type="InterPro" id="IPR000556">
    <property type="entry name" value="Glyco_hydro_48F"/>
</dbReference>
<keyword evidence="2" id="KW-0378">Hydrolase</keyword>
<dbReference type="InterPro" id="IPR023309">
    <property type="entry name" value="Endo-1-4-beta-glucanase_dom2"/>
</dbReference>
<dbReference type="EMBL" id="PYAX01000012">
    <property type="protein sequence ID" value="PSL52536.1"/>
    <property type="molecule type" value="Genomic_DNA"/>
</dbReference>
<dbReference type="Gene3D" id="2.170.160.10">
    <property type="entry name" value="Endo-1,4-beta-glucanase f. Domain 2"/>
    <property type="match status" value="1"/>
</dbReference>
<protein>
    <submittedName>
        <fullName evidence="10">Cellulose binding domain-containing protein</fullName>
    </submittedName>
</protein>
<evidence type="ECO:0000256" key="4">
    <source>
        <dbReference type="ARBA" id="ARBA00023277"/>
    </source>
</evidence>
<evidence type="ECO:0000313" key="11">
    <source>
        <dbReference type="Proteomes" id="UP000241118"/>
    </source>
</evidence>
<keyword evidence="4" id="KW-0119">Carbohydrate metabolism</keyword>
<evidence type="ECO:0000313" key="10">
    <source>
        <dbReference type="EMBL" id="PSL52536.1"/>
    </source>
</evidence>
<dbReference type="Gene3D" id="4.10.870.10">
    <property type="entry name" value="Endo-1,4-beta-glucanase f. Domain 3"/>
    <property type="match status" value="1"/>
</dbReference>
<dbReference type="InterPro" id="IPR012291">
    <property type="entry name" value="CBM2_carb-bd_dom_sf"/>
</dbReference>
<evidence type="ECO:0000256" key="6">
    <source>
        <dbReference type="ARBA" id="ARBA00023326"/>
    </source>
</evidence>
<dbReference type="Pfam" id="PF02011">
    <property type="entry name" value="Glyco_hydro_48"/>
    <property type="match status" value="1"/>
</dbReference>
<comment type="caution">
    <text evidence="10">The sequence shown here is derived from an EMBL/GenBank/DDBJ whole genome shotgun (WGS) entry which is preliminary data.</text>
</comment>
<dbReference type="PROSITE" id="PS51173">
    <property type="entry name" value="CBM2"/>
    <property type="match status" value="1"/>
</dbReference>
<dbReference type="GO" id="GO:0030245">
    <property type="term" value="P:cellulose catabolic process"/>
    <property type="evidence" value="ECO:0007669"/>
    <property type="project" value="UniProtKB-KW"/>
</dbReference>
<keyword evidence="1 8" id="KW-0732">Signal</keyword>
<dbReference type="SMART" id="SM00637">
    <property type="entry name" value="CBD_II"/>
    <property type="match status" value="1"/>
</dbReference>
<dbReference type="InterPro" id="IPR008965">
    <property type="entry name" value="CBM2/CBM3_carb-bd_dom_sf"/>
</dbReference>
<feature type="domain" description="CBM2" evidence="9">
    <location>
        <begin position="34"/>
        <end position="143"/>
    </location>
</feature>
<dbReference type="GO" id="GO:0030247">
    <property type="term" value="F:polysaccharide binding"/>
    <property type="evidence" value="ECO:0007669"/>
    <property type="project" value="UniProtKB-UniRule"/>
</dbReference>
<evidence type="ECO:0000256" key="3">
    <source>
        <dbReference type="ARBA" id="ARBA00023001"/>
    </source>
</evidence>
<evidence type="ECO:0000256" key="8">
    <source>
        <dbReference type="SAM" id="SignalP"/>
    </source>
</evidence>
<dbReference type="SUPFAM" id="SSF49384">
    <property type="entry name" value="Carbohydrate-binding domain"/>
    <property type="match status" value="1"/>
</dbReference>
<gene>
    <name evidence="10" type="ORF">B0I31_1124</name>
</gene>
<dbReference type="SUPFAM" id="SSF48208">
    <property type="entry name" value="Six-hairpin glycosidases"/>
    <property type="match status" value="1"/>
</dbReference>
<dbReference type="Proteomes" id="UP000241118">
    <property type="component" value="Unassembled WGS sequence"/>
</dbReference>
<evidence type="ECO:0000259" key="9">
    <source>
        <dbReference type="PROSITE" id="PS51173"/>
    </source>
</evidence>
<keyword evidence="11" id="KW-1185">Reference proteome</keyword>
<dbReference type="AlphaFoldDB" id="A0A2P8I232"/>
<dbReference type="InterPro" id="IPR001919">
    <property type="entry name" value="CBD2"/>
</dbReference>
<sequence>MRYRTRAGRLRTGPLALIAAAATAAGVMPFVAPVANAAVACTVNYQVTSQWQGGFGANVSIRNEGDPVNNWRLTWTFPDGQRVQQGWNGTFSQSGTGVTVAAPGWAPNLGTGATVTPGFNGSWTGQNRPPTDFALNGTRCTGPNVNVNPTASLTSPTTAQSFQVGQAIPLAATAADTDGTIAKVEFLADGVVVATDTSAPYTGSWTGATVGEHAIVARATDDKGGIGNSSIASIRVIAGQAVQVSPPTLSVRQGTTGTFGVSLATAPTSNVTVTVARSAGSTDLTAGPVSLTFTPANWSTKQNVTVTSAANGGELATATFTASATGATAATVEVRETSAQTSPFEQEFLNLYAKIHDPASGYFRTFSDGLKVPYHSIETLMVEAPDHGHQTTSEAFSYYLWLEASYARITEDWSSFKKAWASMEKYIIPATADQPTNNKYDASKPATYAPEHPRMDLYPSQLEAGVPVGRDPIAAELKAAYGTDDIYGMHWLMDVDNTYGFGRCGDESDAAPAYINTYQRGSSESVWETIPQPSCDTFAHGGRNGFLDLFTKDASYAKQYKYTNAPDADARAVQVALLAQRWATEQGKVAEIAPEVAKAAKMGDYLRYSLFDKYFKKVGNCTNATTCPGGTGKDSAHYLVSWYYAWGGATDTSAGWAWRIGSGASHQGYQNPLAAYALANEPALKPKSATGQQDWATSMTRQLELLQWLQSADGAIAGGVTNTWEGSYSQPPAGTPTFYGMFYDAHPVWRDPPSNRWFGFQAWQMERTAALYEMTGNATAKKILDKWVPWAIANTTVGTNGQFQIPSDLEWTGAPDNWNATSPGANANLRVRVLNHSQDVGIAASYAKTLLNYAAESGNAQAKTVGEGLLTALLAHKTDKGITVPEERKDYNRFDDVYNATTREGPYVPSGWTGTMPNGDQIKPGVSFVDIRSMFKQDKDWPKVQAYLDGGPAPTFTYHRFWAQAEIATAFQLHVELFG</sequence>
<keyword evidence="5" id="KW-0326">Glycosidase</keyword>